<accession>A0A3R7A6C2</accession>
<evidence type="ECO:0000313" key="2">
    <source>
        <dbReference type="Proteomes" id="UP000285712"/>
    </source>
</evidence>
<organism evidence="1 2">
    <name type="scientific">Aphanomyces astaci</name>
    <name type="common">Crayfish plague agent</name>
    <dbReference type="NCBI Taxonomy" id="112090"/>
    <lineage>
        <taxon>Eukaryota</taxon>
        <taxon>Sar</taxon>
        <taxon>Stramenopiles</taxon>
        <taxon>Oomycota</taxon>
        <taxon>Saprolegniomycetes</taxon>
        <taxon>Saprolegniales</taxon>
        <taxon>Verrucalvaceae</taxon>
        <taxon>Aphanomyces</taxon>
    </lineage>
</organism>
<evidence type="ECO:0000313" key="1">
    <source>
        <dbReference type="EMBL" id="RHY87148.1"/>
    </source>
</evidence>
<reference evidence="1 2" key="1">
    <citation type="submission" date="2018-08" db="EMBL/GenBank/DDBJ databases">
        <title>Aphanomyces genome sequencing and annotation.</title>
        <authorList>
            <person name="Minardi D."/>
            <person name="Oidtmann B."/>
            <person name="Van Der Giezen M."/>
            <person name="Studholme D.J."/>
        </authorList>
    </citation>
    <scope>NUCLEOTIDE SEQUENCE [LARGE SCALE GENOMIC DNA]</scope>
    <source>
        <strain evidence="1 2">Sv</strain>
    </source>
</reference>
<dbReference type="VEuPathDB" id="FungiDB:H257_05597"/>
<sequence>MSTILPSDVTDDGGGMTSSALSHRDRLVRFYTEHNPSKIPSIESLLKKYEGDEEALIQKVHLKYDVRDVVSHEAVDDLFENERYSYLTMSFGSTYPADLESAWIYHLHQLSHVHAKIHRVRTARVVRWRLTKAKLRAQLATLPHKTLQSKRDLVQRAIWFPHEKGYIWRASVGGMFVGLKDFWVERLELSFSLTCTTSHVVVIFHGAFCGQFDGVKVKGDKGTRIPNAKWTQVDVDMHFRGHWILNYQQQTHGWTLDRSNSTPVAFTAMAMQYRGQYRSCLV</sequence>
<dbReference type="AlphaFoldDB" id="A0A3R7A6C2"/>
<gene>
    <name evidence="1" type="ORF">DYB35_010226</name>
</gene>
<dbReference type="Proteomes" id="UP000285712">
    <property type="component" value="Unassembled WGS sequence"/>
</dbReference>
<comment type="caution">
    <text evidence="1">The sequence shown here is derived from an EMBL/GenBank/DDBJ whole genome shotgun (WGS) entry which is preliminary data.</text>
</comment>
<protein>
    <submittedName>
        <fullName evidence="1">Uncharacterized protein</fullName>
    </submittedName>
</protein>
<dbReference type="EMBL" id="QUTG01004804">
    <property type="protein sequence ID" value="RHY87148.1"/>
    <property type="molecule type" value="Genomic_DNA"/>
</dbReference>
<name>A0A3R7A6C2_APHAT</name>
<proteinExistence type="predicted"/>